<dbReference type="InterPro" id="IPR005064">
    <property type="entry name" value="BUG"/>
</dbReference>
<dbReference type="PANTHER" id="PTHR42928">
    <property type="entry name" value="TRICARBOXYLATE-BINDING PROTEIN"/>
    <property type="match status" value="1"/>
</dbReference>
<accession>A0ABT9S8Z6</accession>
<gene>
    <name evidence="3" type="ORF">J2W36_002093</name>
</gene>
<dbReference type="Pfam" id="PF03401">
    <property type="entry name" value="TctC"/>
    <property type="match status" value="1"/>
</dbReference>
<dbReference type="PANTHER" id="PTHR42928:SF5">
    <property type="entry name" value="BLR1237 PROTEIN"/>
    <property type="match status" value="1"/>
</dbReference>
<comment type="similarity">
    <text evidence="1">Belongs to the UPF0065 (bug) family.</text>
</comment>
<name>A0ABT9S8Z6_9BURK</name>
<sequence length="339" mass="35728">MPITFQTGRRAALACGAVVALLCAVAPALAQTAATSTPFPSKPVRMVVPFAAGGGTDTLARVLGEKMATSLGQPVIIDNKPGAGGIIGTDAVAKAPPDGHTMMLGLSTSLMINQFLYSKLPYDTQRDLTLVYRIAMGPMVLAVNPTGIPAKTGPELLKYVSANKAKLAYGSYGIGSYPHLGGAYLSETQQAQMNHIAYKGEAPMVQDLIGGQIHMAFASALAAKGHIESGKLRAIGVTGDRRMAALPNVPTLAEQGLDDETYRITGWLAVAAPGGTPKPVVDRAAKDIHAALQLPEVRERVAAMGFEIEDSSPERFLAAYRKELPVWERLVKQSGARLE</sequence>
<feature type="signal peptide" evidence="2">
    <location>
        <begin position="1"/>
        <end position="30"/>
    </location>
</feature>
<dbReference type="Proteomes" id="UP001226867">
    <property type="component" value="Unassembled WGS sequence"/>
</dbReference>
<evidence type="ECO:0000256" key="1">
    <source>
        <dbReference type="ARBA" id="ARBA00006987"/>
    </source>
</evidence>
<dbReference type="CDD" id="cd13578">
    <property type="entry name" value="PBP2_Bug27"/>
    <property type="match status" value="1"/>
</dbReference>
<dbReference type="SUPFAM" id="SSF53850">
    <property type="entry name" value="Periplasmic binding protein-like II"/>
    <property type="match status" value="1"/>
</dbReference>
<dbReference type="PIRSF" id="PIRSF017082">
    <property type="entry name" value="YflP"/>
    <property type="match status" value="1"/>
</dbReference>
<dbReference type="Gene3D" id="3.40.190.10">
    <property type="entry name" value="Periplasmic binding protein-like II"/>
    <property type="match status" value="1"/>
</dbReference>
<comment type="caution">
    <text evidence="3">The sequence shown here is derived from an EMBL/GenBank/DDBJ whole genome shotgun (WGS) entry which is preliminary data.</text>
</comment>
<protein>
    <submittedName>
        <fullName evidence="3">Tripartite-type tricarboxylate transporter receptor subunit TctC</fullName>
    </submittedName>
</protein>
<dbReference type="Gene3D" id="3.40.190.150">
    <property type="entry name" value="Bordetella uptake gene, domain 1"/>
    <property type="match status" value="1"/>
</dbReference>
<evidence type="ECO:0000256" key="2">
    <source>
        <dbReference type="SAM" id="SignalP"/>
    </source>
</evidence>
<dbReference type="RefSeq" id="WP_307689668.1">
    <property type="nucleotide sequence ID" value="NZ_JAUSRO010000006.1"/>
</dbReference>
<keyword evidence="2" id="KW-0732">Signal</keyword>
<feature type="chain" id="PRO_5046824232" evidence="2">
    <location>
        <begin position="31"/>
        <end position="339"/>
    </location>
</feature>
<evidence type="ECO:0000313" key="3">
    <source>
        <dbReference type="EMBL" id="MDP9899842.1"/>
    </source>
</evidence>
<dbReference type="EMBL" id="JAUSRO010000006">
    <property type="protein sequence ID" value="MDP9899842.1"/>
    <property type="molecule type" value="Genomic_DNA"/>
</dbReference>
<reference evidence="3 4" key="1">
    <citation type="submission" date="2023-07" db="EMBL/GenBank/DDBJ databases">
        <title>Sorghum-associated microbial communities from plants grown in Nebraska, USA.</title>
        <authorList>
            <person name="Schachtman D."/>
        </authorList>
    </citation>
    <scope>NUCLEOTIDE SEQUENCE [LARGE SCALE GENOMIC DNA]</scope>
    <source>
        <strain evidence="3 4">DS1607</strain>
    </source>
</reference>
<proteinExistence type="inferred from homology"/>
<keyword evidence="3" id="KW-0675">Receptor</keyword>
<evidence type="ECO:0000313" key="4">
    <source>
        <dbReference type="Proteomes" id="UP001226867"/>
    </source>
</evidence>
<organism evidence="3 4">
    <name type="scientific">Variovorax ginsengisoli</name>
    <dbReference type="NCBI Taxonomy" id="363844"/>
    <lineage>
        <taxon>Bacteria</taxon>
        <taxon>Pseudomonadati</taxon>
        <taxon>Pseudomonadota</taxon>
        <taxon>Betaproteobacteria</taxon>
        <taxon>Burkholderiales</taxon>
        <taxon>Comamonadaceae</taxon>
        <taxon>Variovorax</taxon>
    </lineage>
</organism>
<dbReference type="InterPro" id="IPR042100">
    <property type="entry name" value="Bug_dom1"/>
</dbReference>
<keyword evidence="4" id="KW-1185">Reference proteome</keyword>